<comment type="caution">
    <text evidence="19">The sequence shown here is derived from an EMBL/GenBank/DDBJ whole genome shotgun (WGS) entry which is preliminary data.</text>
</comment>
<keyword evidence="10" id="KW-0675">Receptor</keyword>
<keyword evidence="11" id="KW-0325">Glycoprotein</keyword>
<keyword evidence="2 15" id="KW-0813">Transport</keyword>
<evidence type="ECO:0000259" key="18">
    <source>
        <dbReference type="Pfam" id="PF02932"/>
    </source>
</evidence>
<feature type="transmembrane region" description="Helical" evidence="15">
    <location>
        <begin position="409"/>
        <end position="432"/>
    </location>
</feature>
<evidence type="ECO:0000256" key="9">
    <source>
        <dbReference type="ARBA" id="ARBA00023157"/>
    </source>
</evidence>
<dbReference type="InterPro" id="IPR036734">
    <property type="entry name" value="Neur_chan_lig-bd_sf"/>
</dbReference>
<dbReference type="Pfam" id="PF02931">
    <property type="entry name" value="Neur_chan_LBD"/>
    <property type="match status" value="1"/>
</dbReference>
<protein>
    <submittedName>
        <fullName evidence="19">Acetylcholine receptor subunit alpha-like 2</fullName>
    </submittedName>
</protein>
<evidence type="ECO:0000313" key="19">
    <source>
        <dbReference type="EMBL" id="KAG5442827.1"/>
    </source>
</evidence>
<keyword evidence="5 15" id="KW-1133">Transmembrane helix</keyword>
<dbReference type="EMBL" id="NIRI02000056">
    <property type="protein sequence ID" value="KAG5442827.1"/>
    <property type="molecule type" value="Genomic_DNA"/>
</dbReference>
<keyword evidence="9" id="KW-1015">Disulfide bond</keyword>
<evidence type="ECO:0000256" key="5">
    <source>
        <dbReference type="ARBA" id="ARBA00022989"/>
    </source>
</evidence>
<keyword evidence="3" id="KW-1003">Cell membrane</keyword>
<evidence type="ECO:0000256" key="10">
    <source>
        <dbReference type="ARBA" id="ARBA00023170"/>
    </source>
</evidence>
<dbReference type="AlphaFoldDB" id="A0A8T1M0F3"/>
<evidence type="ECO:0000256" key="6">
    <source>
        <dbReference type="ARBA" id="ARBA00023018"/>
    </source>
</evidence>
<evidence type="ECO:0000256" key="13">
    <source>
        <dbReference type="ARBA" id="ARBA00023303"/>
    </source>
</evidence>
<name>A0A8T1M0F3_CLOSI</name>
<evidence type="ECO:0000256" key="3">
    <source>
        <dbReference type="ARBA" id="ARBA00022475"/>
    </source>
</evidence>
<organism evidence="19 20">
    <name type="scientific">Clonorchis sinensis</name>
    <name type="common">Chinese liver fluke</name>
    <dbReference type="NCBI Taxonomy" id="79923"/>
    <lineage>
        <taxon>Eukaryota</taxon>
        <taxon>Metazoa</taxon>
        <taxon>Spiralia</taxon>
        <taxon>Lophotrochozoa</taxon>
        <taxon>Platyhelminthes</taxon>
        <taxon>Trematoda</taxon>
        <taxon>Digenea</taxon>
        <taxon>Opisthorchiida</taxon>
        <taxon>Opisthorchiata</taxon>
        <taxon>Opisthorchiidae</taxon>
        <taxon>Clonorchis</taxon>
    </lineage>
</organism>
<dbReference type="GO" id="GO:0004888">
    <property type="term" value="F:transmembrane signaling receptor activity"/>
    <property type="evidence" value="ECO:0007669"/>
    <property type="project" value="InterPro"/>
</dbReference>
<dbReference type="InterPro" id="IPR006029">
    <property type="entry name" value="Neurotrans-gated_channel_TM"/>
</dbReference>
<reference evidence="19 20" key="2">
    <citation type="journal article" date="2021" name="Genomics">
        <title>High-quality reference genome for Clonorchis sinensis.</title>
        <authorList>
            <person name="Young N.D."/>
            <person name="Stroehlein A.J."/>
            <person name="Kinkar L."/>
            <person name="Wang T."/>
            <person name="Sohn W.M."/>
            <person name="Chang B.C.H."/>
            <person name="Kaur P."/>
            <person name="Weisz D."/>
            <person name="Dudchenko O."/>
            <person name="Aiden E.L."/>
            <person name="Korhonen P.K."/>
            <person name="Gasser R.B."/>
        </authorList>
    </citation>
    <scope>NUCLEOTIDE SEQUENCE [LARGE SCALE GENOMIC DNA]</scope>
    <source>
        <strain evidence="19">Cs-k2</strain>
    </source>
</reference>
<dbReference type="PROSITE" id="PS00236">
    <property type="entry name" value="NEUROTR_ION_CHANNEL"/>
    <property type="match status" value="1"/>
</dbReference>
<dbReference type="Pfam" id="PF02932">
    <property type="entry name" value="Neur_chan_memb"/>
    <property type="match status" value="1"/>
</dbReference>
<evidence type="ECO:0000256" key="12">
    <source>
        <dbReference type="ARBA" id="ARBA00023286"/>
    </source>
</evidence>
<evidence type="ECO:0000256" key="4">
    <source>
        <dbReference type="ARBA" id="ARBA00022692"/>
    </source>
</evidence>
<comment type="caution">
    <text evidence="15">Lacks conserved residue(s) required for the propagation of feature annotation.</text>
</comment>
<sequence>AGPRSNVCVCACACVPTRSASDLSVPLSLKLANNLSAQALWLFVCLPAFVTCSWARVAVLQWLLSVRTRIPVVSTLENEVVSLNGLLPPVLSRASRMGEPASITCTRWRTWVFMVFITVTVLLPTAIASNTVTPSSEKRLIKQLINNYEKAGKIGRPVKNNKETVVVGLGLSLFQLLHLNEKNQILTINVWTKYTWIDQLLRWDPANYSNIREVRIPPKLIWTPDIVLYNYVDERMKEQRDVMLNVDYLGRVFWSPPAIFKSRCPIDIRNFPFDYQFCFLRFGSATQHSDQMDLQFLDNRTEVDTGEYTESNEWTIIAKPARRYLMPSKCGKTIPVLTFFLFLKRNPAYYTYILVFPCILLSLITTVIFWLPPHIPAKMLLSMNIFVSFFLLLKILAMSTPSASTIVPFLGYFYCLNMLLLSISTFLSTIIINLHTYSHKRGPVPPWMVKVVRLFSTPLSISRPEESDEPSEKLSALQAKLKKARQLGGIASPLGGPYGGYPMHPMNAMQAAEQQGSYPRFNQLVYNQGLPHDYWNKETMYQLDTYLREQAQNTQGMKWSQQSTPEMFLDQMQGRTPNKTQEQQSNDSDASDRKRQLWQQADKSRRATLQIHTSLSHLRDALKNLMEKISKKDALAKRARDWRLVVMTIDRLFFWFYLMVVIGAGCYLLIPRGQSHTVEEIIASHAELNREKNLQRASECILEKNEHYLVRYIYIYRSAVTPSRCLATIPPEGSTRAGILPGCPSLDRGSREAEVGFEPRTFRSVNSRSNHLPHLAPTVAVDLFAGLCALKISLRMATKRLQINCQARTDQQPPDQLPINAPELPVFQQITSTGSDSLTPTIAALRDGRPVILDHKNYSQWTGRLRARDEERIRAITPLADISTLTFTQYSLIMCFYVPDEGEITQWLEREFTPGRFVVRIRPLPLDFPCVGLGNPAVTQPSCFLLMAWQLGT</sequence>
<dbReference type="OrthoDB" id="5975154at2759"/>
<proteinExistence type="inferred from homology"/>
<accession>A0A8T1M0F3</accession>
<keyword evidence="13 15" id="KW-0407">Ion channel</keyword>
<dbReference type="InterPro" id="IPR002394">
    <property type="entry name" value="Nicotinic_acetylcholine_rcpt"/>
</dbReference>
<evidence type="ECO:0000256" key="16">
    <source>
        <dbReference type="SAM" id="MobiDB-lite"/>
    </source>
</evidence>
<keyword evidence="8 15" id="KW-0472">Membrane</keyword>
<dbReference type="InterPro" id="IPR018000">
    <property type="entry name" value="Neurotransmitter_ion_chnl_CS"/>
</dbReference>
<feature type="domain" description="Neurotransmitter-gated ion-channel ligand-binding" evidence="17">
    <location>
        <begin position="137"/>
        <end position="347"/>
    </location>
</feature>
<keyword evidence="7 15" id="KW-0406">Ion transport</keyword>
<feature type="compositionally biased region" description="Polar residues" evidence="16">
    <location>
        <begin position="574"/>
        <end position="588"/>
    </location>
</feature>
<dbReference type="InterPro" id="IPR006201">
    <property type="entry name" value="Neur_channel"/>
</dbReference>
<keyword evidence="4 15" id="KW-0812">Transmembrane</keyword>
<evidence type="ECO:0000256" key="15">
    <source>
        <dbReference type="RuleBase" id="RU000687"/>
    </source>
</evidence>
<feature type="transmembrane region" description="Helical" evidence="15">
    <location>
        <begin position="652"/>
        <end position="670"/>
    </location>
</feature>
<comment type="subcellular location">
    <subcellularLocation>
        <location evidence="14">Synaptic cell membrane</location>
        <topology evidence="14">Multi-pass membrane protein</topology>
    </subcellularLocation>
</comment>
<dbReference type="Proteomes" id="UP000286415">
    <property type="component" value="Unassembled WGS sequence"/>
</dbReference>
<dbReference type="InterPro" id="IPR036719">
    <property type="entry name" value="Neuro-gated_channel_TM_sf"/>
</dbReference>
<dbReference type="PRINTS" id="PR00252">
    <property type="entry name" value="NRIONCHANNEL"/>
</dbReference>
<evidence type="ECO:0000256" key="11">
    <source>
        <dbReference type="ARBA" id="ARBA00023180"/>
    </source>
</evidence>
<evidence type="ECO:0000256" key="7">
    <source>
        <dbReference type="ARBA" id="ARBA00023065"/>
    </source>
</evidence>
<evidence type="ECO:0000313" key="20">
    <source>
        <dbReference type="Proteomes" id="UP000286415"/>
    </source>
</evidence>
<keyword evidence="6" id="KW-0770">Synapse</keyword>
<comment type="similarity">
    <text evidence="1">Belongs to the ligand-gated ion channel (TC 1.A.9) family. Acetylcholine receptor (TC 1.A.9.1) subfamily.</text>
</comment>
<dbReference type="Gene3D" id="1.20.58.390">
    <property type="entry name" value="Neurotransmitter-gated ion-channel transmembrane domain"/>
    <property type="match status" value="2"/>
</dbReference>
<dbReference type="PRINTS" id="PR00254">
    <property type="entry name" value="NICOTINICR"/>
</dbReference>
<dbReference type="CDD" id="cd19051">
    <property type="entry name" value="LGIC_TM_cation"/>
    <property type="match status" value="1"/>
</dbReference>
<evidence type="ECO:0000256" key="1">
    <source>
        <dbReference type="ARBA" id="ARBA00009237"/>
    </source>
</evidence>
<gene>
    <name evidence="19" type="ORF">CSKR_110807</name>
</gene>
<dbReference type="InterPro" id="IPR006202">
    <property type="entry name" value="Neur_chan_lig-bd"/>
</dbReference>
<keyword evidence="12" id="KW-1071">Ligand-gated ion channel</keyword>
<evidence type="ECO:0000256" key="14">
    <source>
        <dbReference type="ARBA" id="ARBA00034099"/>
    </source>
</evidence>
<dbReference type="GO" id="GO:0022848">
    <property type="term" value="F:acetylcholine-gated monoatomic cation-selective channel activity"/>
    <property type="evidence" value="ECO:0007669"/>
    <property type="project" value="InterPro"/>
</dbReference>
<feature type="transmembrane region" description="Helical" evidence="15">
    <location>
        <begin position="39"/>
        <end position="59"/>
    </location>
</feature>
<dbReference type="Gene3D" id="2.70.170.10">
    <property type="entry name" value="Neurotransmitter-gated ion-channel ligand-binding domain"/>
    <property type="match status" value="1"/>
</dbReference>
<dbReference type="SUPFAM" id="SSF90112">
    <property type="entry name" value="Neurotransmitter-gated ion-channel transmembrane pore"/>
    <property type="match status" value="1"/>
</dbReference>
<dbReference type="FunFam" id="2.70.170.10:FF:000016">
    <property type="entry name" value="Nicotinic acetylcholine receptor subunit"/>
    <property type="match status" value="1"/>
</dbReference>
<feature type="domain" description="Neurotransmitter-gated ion-channel transmembrane" evidence="18">
    <location>
        <begin position="354"/>
        <end position="662"/>
    </location>
</feature>
<dbReference type="PANTHER" id="PTHR18945">
    <property type="entry name" value="NEUROTRANSMITTER GATED ION CHANNEL"/>
    <property type="match status" value="1"/>
</dbReference>
<feature type="transmembrane region" description="Helical" evidence="15">
    <location>
        <begin position="111"/>
        <end position="129"/>
    </location>
</feature>
<feature type="non-terminal residue" evidence="19">
    <location>
        <position position="1"/>
    </location>
</feature>
<feature type="transmembrane region" description="Helical" evidence="15">
    <location>
        <begin position="349"/>
        <end position="372"/>
    </location>
</feature>
<dbReference type="GO" id="GO:0045211">
    <property type="term" value="C:postsynaptic membrane"/>
    <property type="evidence" value="ECO:0007669"/>
    <property type="project" value="InterPro"/>
</dbReference>
<keyword evidence="20" id="KW-1185">Reference proteome</keyword>
<evidence type="ECO:0000256" key="8">
    <source>
        <dbReference type="ARBA" id="ARBA00023136"/>
    </source>
</evidence>
<reference evidence="19 20" key="1">
    <citation type="journal article" date="2018" name="Biotechnol. Adv.">
        <title>Improved genomic resources and new bioinformatic workflow for the carcinogenic parasite Clonorchis sinensis: Biotechnological implications.</title>
        <authorList>
            <person name="Wang D."/>
            <person name="Korhonen P.K."/>
            <person name="Gasser R.B."/>
            <person name="Young N.D."/>
        </authorList>
    </citation>
    <scope>NUCLEOTIDE SEQUENCE [LARGE SCALE GENOMIC DNA]</scope>
    <source>
        <strain evidence="19">Cs-k2</strain>
    </source>
</reference>
<evidence type="ECO:0000259" key="17">
    <source>
        <dbReference type="Pfam" id="PF02931"/>
    </source>
</evidence>
<feature type="transmembrane region" description="Helical" evidence="15">
    <location>
        <begin position="379"/>
        <end position="397"/>
    </location>
</feature>
<evidence type="ECO:0000256" key="2">
    <source>
        <dbReference type="ARBA" id="ARBA00022448"/>
    </source>
</evidence>
<dbReference type="InterPro" id="IPR038050">
    <property type="entry name" value="Neuro_actylchol_rec"/>
</dbReference>
<dbReference type="SUPFAM" id="SSF63712">
    <property type="entry name" value="Nicotinic receptor ligand binding domain-like"/>
    <property type="match status" value="1"/>
</dbReference>
<feature type="region of interest" description="Disordered" evidence="16">
    <location>
        <begin position="574"/>
        <end position="605"/>
    </location>
</feature>